<proteinExistence type="predicted"/>
<dbReference type="Gene3D" id="3.30.9.10">
    <property type="entry name" value="D-Amino Acid Oxidase, subunit A, domain 2"/>
    <property type="match status" value="1"/>
</dbReference>
<dbReference type="PANTHER" id="PTHR13847:SF281">
    <property type="entry name" value="FAD DEPENDENT OXIDOREDUCTASE DOMAIN-CONTAINING PROTEIN"/>
    <property type="match status" value="1"/>
</dbReference>
<dbReference type="Proteomes" id="UP000278398">
    <property type="component" value="Unassembled WGS sequence"/>
</dbReference>
<feature type="domain" description="FAD dependent oxidoreductase" evidence="2">
    <location>
        <begin position="34"/>
        <end position="384"/>
    </location>
</feature>
<accession>A0A3S0G9Y2</accession>
<dbReference type="GO" id="GO:0016491">
    <property type="term" value="F:oxidoreductase activity"/>
    <property type="evidence" value="ECO:0007669"/>
    <property type="project" value="UniProtKB-KW"/>
</dbReference>
<dbReference type="EMBL" id="RWKW01000026">
    <property type="protein sequence ID" value="RST87060.1"/>
    <property type="molecule type" value="Genomic_DNA"/>
</dbReference>
<sequence>MPYASPISPGYSWYEDTVGERPRYPALDGDRRADVIVIGGGFTGLSAAAHLAKSGVDVVLIEAHRFGDGASGRNGGQLGTGQRAGAEEMEVELGFTRAKALFDLAEEAKAHLLEFAEVNAIDIDFRPGHLNVTHKPREIPEYRAHADAMAERFGYPYLTMMDAAEARARLGSDHYVGGVYDAGTGHIHPLKLAVGTARVAAAAGARLFEDTPSTGIAAQGGKVVVSTARGTITADKCLLATNAHGADLEPLSAAHIMPIGSFIGATVPLGDDSAILPGGESVSDSRFVVRYFRRAPSGELLFGGREIYAVDDPKDIHKGIRRQIAEIYPALKDVEITHAWGGYVGITLPRKPFVREVMPNVISAGGYSGHGVMLSNFVGKLYAETVAGNRDRLKLFEDLKIPPFPGGRRFRAPLLFLALNWYALRDRF</sequence>
<dbReference type="PANTHER" id="PTHR13847">
    <property type="entry name" value="SARCOSINE DEHYDROGENASE-RELATED"/>
    <property type="match status" value="1"/>
</dbReference>
<dbReference type="InterPro" id="IPR036188">
    <property type="entry name" value="FAD/NAD-bd_sf"/>
</dbReference>
<dbReference type="RefSeq" id="WP_126698800.1">
    <property type="nucleotide sequence ID" value="NZ_RWKW01000026.1"/>
</dbReference>
<dbReference type="OrthoDB" id="9806601at2"/>
<keyword evidence="4" id="KW-1185">Reference proteome</keyword>
<dbReference type="InterPro" id="IPR006076">
    <property type="entry name" value="FAD-dep_OxRdtase"/>
</dbReference>
<dbReference type="SUPFAM" id="SSF51905">
    <property type="entry name" value="FAD/NAD(P)-binding domain"/>
    <property type="match status" value="1"/>
</dbReference>
<dbReference type="Gene3D" id="3.50.50.60">
    <property type="entry name" value="FAD/NAD(P)-binding domain"/>
    <property type="match status" value="1"/>
</dbReference>
<keyword evidence="1" id="KW-0560">Oxidoreductase</keyword>
<evidence type="ECO:0000259" key="2">
    <source>
        <dbReference type="Pfam" id="PF01266"/>
    </source>
</evidence>
<evidence type="ECO:0000313" key="4">
    <source>
        <dbReference type="Proteomes" id="UP000278398"/>
    </source>
</evidence>
<dbReference type="Pfam" id="PF01266">
    <property type="entry name" value="DAO"/>
    <property type="match status" value="1"/>
</dbReference>
<dbReference type="GO" id="GO:0005737">
    <property type="term" value="C:cytoplasm"/>
    <property type="evidence" value="ECO:0007669"/>
    <property type="project" value="TreeGrafter"/>
</dbReference>
<evidence type="ECO:0000256" key="1">
    <source>
        <dbReference type="ARBA" id="ARBA00023002"/>
    </source>
</evidence>
<gene>
    <name evidence="3" type="ORF">EJC49_07260</name>
</gene>
<comment type="caution">
    <text evidence="3">The sequence shown here is derived from an EMBL/GenBank/DDBJ whole genome shotgun (WGS) entry which is preliminary data.</text>
</comment>
<name>A0A3S0G9Y2_9HYPH</name>
<evidence type="ECO:0000313" key="3">
    <source>
        <dbReference type="EMBL" id="RST87060.1"/>
    </source>
</evidence>
<reference evidence="3 4" key="1">
    <citation type="submission" date="2018-12" db="EMBL/GenBank/DDBJ databases">
        <title>Mesorhizobium carbonis sp. nov., isolated from coal mine water.</title>
        <authorList>
            <person name="Xin W."/>
            <person name="Xu Z."/>
            <person name="Xiang F."/>
            <person name="Zhang J."/>
            <person name="Xi L."/>
            <person name="Liu J."/>
        </authorList>
    </citation>
    <scope>NUCLEOTIDE SEQUENCE [LARGE SCALE GENOMIC DNA]</scope>
    <source>
        <strain evidence="3 4">B2.3</strain>
    </source>
</reference>
<dbReference type="AlphaFoldDB" id="A0A3S0G9Y2"/>
<protein>
    <submittedName>
        <fullName evidence="3">FAD-binding oxidoreductase</fullName>
    </submittedName>
</protein>
<organism evidence="3 4">
    <name type="scientific">Aquibium carbonis</name>
    <dbReference type="NCBI Taxonomy" id="2495581"/>
    <lineage>
        <taxon>Bacteria</taxon>
        <taxon>Pseudomonadati</taxon>
        <taxon>Pseudomonadota</taxon>
        <taxon>Alphaproteobacteria</taxon>
        <taxon>Hyphomicrobiales</taxon>
        <taxon>Phyllobacteriaceae</taxon>
        <taxon>Aquibium</taxon>
    </lineage>
</organism>